<feature type="transmembrane region" description="Helical" evidence="7">
    <location>
        <begin position="33"/>
        <end position="51"/>
    </location>
</feature>
<name>A0ABV8LVB0_9ACTN</name>
<dbReference type="InterPro" id="IPR000620">
    <property type="entry name" value="EamA_dom"/>
</dbReference>
<evidence type="ECO:0000256" key="6">
    <source>
        <dbReference type="ARBA" id="ARBA00023136"/>
    </source>
</evidence>
<keyword evidence="5 7" id="KW-1133">Transmembrane helix</keyword>
<accession>A0ABV8LVB0</accession>
<evidence type="ECO:0000256" key="3">
    <source>
        <dbReference type="ARBA" id="ARBA00022475"/>
    </source>
</evidence>
<feature type="transmembrane region" description="Helical" evidence="7">
    <location>
        <begin position="178"/>
        <end position="197"/>
    </location>
</feature>
<evidence type="ECO:0000256" key="1">
    <source>
        <dbReference type="ARBA" id="ARBA00004651"/>
    </source>
</evidence>
<keyword evidence="6 7" id="KW-0472">Membrane</keyword>
<dbReference type="Proteomes" id="UP001595816">
    <property type="component" value="Unassembled WGS sequence"/>
</dbReference>
<proteinExistence type="inferred from homology"/>
<dbReference type="SUPFAM" id="SSF103481">
    <property type="entry name" value="Multidrug resistance efflux transporter EmrE"/>
    <property type="match status" value="1"/>
</dbReference>
<feature type="transmembrane region" description="Helical" evidence="7">
    <location>
        <begin position="269"/>
        <end position="288"/>
    </location>
</feature>
<dbReference type="PANTHER" id="PTHR42920">
    <property type="entry name" value="OS03G0707200 PROTEIN-RELATED"/>
    <property type="match status" value="1"/>
</dbReference>
<dbReference type="EMBL" id="JBHSAY010000013">
    <property type="protein sequence ID" value="MFC4133754.1"/>
    <property type="molecule type" value="Genomic_DNA"/>
</dbReference>
<dbReference type="InterPro" id="IPR037185">
    <property type="entry name" value="EmrE-like"/>
</dbReference>
<evidence type="ECO:0000259" key="8">
    <source>
        <dbReference type="Pfam" id="PF00892"/>
    </source>
</evidence>
<organism evidence="9 10">
    <name type="scientific">Hamadaea flava</name>
    <dbReference type="NCBI Taxonomy" id="1742688"/>
    <lineage>
        <taxon>Bacteria</taxon>
        <taxon>Bacillati</taxon>
        <taxon>Actinomycetota</taxon>
        <taxon>Actinomycetes</taxon>
        <taxon>Micromonosporales</taxon>
        <taxon>Micromonosporaceae</taxon>
        <taxon>Hamadaea</taxon>
    </lineage>
</organism>
<evidence type="ECO:0000256" key="7">
    <source>
        <dbReference type="SAM" id="Phobius"/>
    </source>
</evidence>
<protein>
    <submittedName>
        <fullName evidence="9">DMT family transporter</fullName>
    </submittedName>
</protein>
<comment type="subcellular location">
    <subcellularLocation>
        <location evidence="1">Cell membrane</location>
        <topology evidence="1">Multi-pass membrane protein</topology>
    </subcellularLocation>
</comment>
<evidence type="ECO:0000256" key="4">
    <source>
        <dbReference type="ARBA" id="ARBA00022692"/>
    </source>
</evidence>
<keyword evidence="3" id="KW-1003">Cell membrane</keyword>
<evidence type="ECO:0000313" key="9">
    <source>
        <dbReference type="EMBL" id="MFC4133754.1"/>
    </source>
</evidence>
<evidence type="ECO:0000256" key="2">
    <source>
        <dbReference type="ARBA" id="ARBA00007362"/>
    </source>
</evidence>
<gene>
    <name evidence="9" type="ORF">ACFOZ4_24345</name>
</gene>
<sequence>MGRAAALTSVLIWGVQFSVLAAALRQLDAYHFSSLRFALGALVIAIVLVWREGRAALRFDGRLLAATGYGAAGFAAFSILLIVALGYTSPQNVALVAATSPILTQLLRWALDGVRPHPAILALAVAALLGLALVITKGHLGGFGAFGLGDLMALGAALGWSIFTYGAGKFPGWSPLRYTTLTMIGGAAVTLAVTVLADVTGLAHLPTLTAVWAVTPHLVYVAVIGSVVAALVWTVAVRSLGATTAVLFMNLVPIIALLVAVATGARLGGVELLGAAVTVAALLGAAAVHRRATAPARAATQQIPVRSEA</sequence>
<reference evidence="10" key="1">
    <citation type="journal article" date="2019" name="Int. J. Syst. Evol. Microbiol.">
        <title>The Global Catalogue of Microorganisms (GCM) 10K type strain sequencing project: providing services to taxonomists for standard genome sequencing and annotation.</title>
        <authorList>
            <consortium name="The Broad Institute Genomics Platform"/>
            <consortium name="The Broad Institute Genome Sequencing Center for Infectious Disease"/>
            <person name="Wu L."/>
            <person name="Ma J."/>
        </authorList>
    </citation>
    <scope>NUCLEOTIDE SEQUENCE [LARGE SCALE GENOMIC DNA]</scope>
    <source>
        <strain evidence="10">CGMCC 4.7289</strain>
    </source>
</reference>
<feature type="transmembrane region" description="Helical" evidence="7">
    <location>
        <begin position="142"/>
        <end position="166"/>
    </location>
</feature>
<comment type="similarity">
    <text evidence="2">Belongs to the EamA transporter family.</text>
</comment>
<dbReference type="RefSeq" id="WP_253750414.1">
    <property type="nucleotide sequence ID" value="NZ_JAMZDZ010000001.1"/>
</dbReference>
<feature type="transmembrane region" description="Helical" evidence="7">
    <location>
        <begin position="244"/>
        <end position="263"/>
    </location>
</feature>
<dbReference type="Pfam" id="PF00892">
    <property type="entry name" value="EamA"/>
    <property type="match status" value="2"/>
</dbReference>
<evidence type="ECO:0000256" key="5">
    <source>
        <dbReference type="ARBA" id="ARBA00022989"/>
    </source>
</evidence>
<keyword evidence="4 7" id="KW-0812">Transmembrane</keyword>
<feature type="domain" description="EamA" evidence="8">
    <location>
        <begin position="4"/>
        <end position="135"/>
    </location>
</feature>
<feature type="domain" description="EamA" evidence="8">
    <location>
        <begin position="148"/>
        <end position="284"/>
    </location>
</feature>
<keyword evidence="10" id="KW-1185">Reference proteome</keyword>
<feature type="transmembrane region" description="Helical" evidence="7">
    <location>
        <begin position="63"/>
        <end position="87"/>
    </location>
</feature>
<evidence type="ECO:0000313" key="10">
    <source>
        <dbReference type="Proteomes" id="UP001595816"/>
    </source>
</evidence>
<comment type="caution">
    <text evidence="9">The sequence shown here is derived from an EMBL/GenBank/DDBJ whole genome shotgun (WGS) entry which is preliminary data.</text>
</comment>
<feature type="transmembrane region" description="Helical" evidence="7">
    <location>
        <begin position="118"/>
        <end position="136"/>
    </location>
</feature>
<dbReference type="InterPro" id="IPR051258">
    <property type="entry name" value="Diverse_Substrate_Transporter"/>
</dbReference>
<dbReference type="PANTHER" id="PTHR42920:SF14">
    <property type="entry name" value="TRANSPORTER, DRUG_METABOLITE EXPORTER FAMILY"/>
    <property type="match status" value="1"/>
</dbReference>
<feature type="transmembrane region" description="Helical" evidence="7">
    <location>
        <begin position="217"/>
        <end position="237"/>
    </location>
</feature>